<protein>
    <submittedName>
        <fullName evidence="2">VIR protein</fullName>
    </submittedName>
</protein>
<keyword evidence="1" id="KW-0472">Membrane</keyword>
<gene>
    <name evidence="2" type="ORF">PVC01_000054100</name>
</gene>
<dbReference type="AlphaFoldDB" id="A0A1G4E3W8"/>
<dbReference type="Proteomes" id="UP000305196">
    <property type="component" value="Unassembled WGS sequence"/>
</dbReference>
<keyword evidence="1" id="KW-0812">Transmembrane</keyword>
<proteinExistence type="predicted"/>
<name>A0A1G4E3W8_PLAVI</name>
<evidence type="ECO:0000313" key="3">
    <source>
        <dbReference type="Proteomes" id="UP000305196"/>
    </source>
</evidence>
<dbReference type="VEuPathDB" id="PlasmoDB:PVPAM_110067500"/>
<dbReference type="VEuPathDB" id="PlasmoDB:PVP01_0007040"/>
<dbReference type="EMBL" id="FLYI01000122">
    <property type="protein sequence ID" value="SCA81850.1"/>
    <property type="molecule type" value="Genomic_DNA"/>
</dbReference>
<feature type="transmembrane region" description="Helical" evidence="1">
    <location>
        <begin position="219"/>
        <end position="241"/>
    </location>
</feature>
<dbReference type="VEuPathDB" id="PlasmoDB:PVX_105710"/>
<evidence type="ECO:0000313" key="2">
    <source>
        <dbReference type="EMBL" id="SCA81850.1"/>
    </source>
</evidence>
<reference evidence="2 3" key="1">
    <citation type="submission" date="2016-07" db="EMBL/GenBank/DDBJ databases">
        <authorList>
            <consortium name="Pathogen Informatics"/>
        </authorList>
    </citation>
    <scope>NUCLEOTIDE SEQUENCE [LARGE SCALE GENOMIC DNA]</scope>
</reference>
<organism evidence="2 3">
    <name type="scientific">Plasmodium vivax</name>
    <name type="common">malaria parasite P. vivax</name>
    <dbReference type="NCBI Taxonomy" id="5855"/>
    <lineage>
        <taxon>Eukaryota</taxon>
        <taxon>Sar</taxon>
        <taxon>Alveolata</taxon>
        <taxon>Apicomplexa</taxon>
        <taxon>Aconoidasida</taxon>
        <taxon>Haemosporida</taxon>
        <taxon>Plasmodiidae</taxon>
        <taxon>Plasmodium</taxon>
        <taxon>Plasmodium (Plasmodium)</taxon>
    </lineage>
</organism>
<dbReference type="InterPro" id="IPR008780">
    <property type="entry name" value="Plasmodium_Vir"/>
</dbReference>
<dbReference type="Pfam" id="PF05795">
    <property type="entry name" value="Plasmodium_Vir"/>
    <property type="match status" value="1"/>
</dbReference>
<accession>A0A1G4E3W8</accession>
<dbReference type="VEuPathDB" id="PlasmoDB:PVW1_050044800"/>
<sequence>MLKSLTEDPFYAYVKWFPVIENLISKKNADAVSSDKTDCDSFKTNKLLENEANAGSFPDRCSKISKYSTDHIGSSNSPKPAFCYYINYWFHGELKDSVKSSYSTLLIDFYKQIRSLKAFDTYKSEISKDKYEELKFLYELYDAFKTFKEVSSKENQVNCESINKCIQKYNAKLGECQKYYNNGLCMNLINFKYEYDDHKLKAKSCVNKMEDLEPIKSDLAARVLLPFVTMTLISFILIFLYKFTSFGAWIRPKLGGKNKTNKLDKRIQELHNTSELGGRRYKLPYHSSYS</sequence>
<evidence type="ECO:0000256" key="1">
    <source>
        <dbReference type="SAM" id="Phobius"/>
    </source>
</evidence>
<keyword evidence="1" id="KW-1133">Transmembrane helix</keyword>